<dbReference type="AlphaFoldDB" id="D0KX34"/>
<evidence type="ECO:0000256" key="2">
    <source>
        <dbReference type="ARBA" id="ARBA00033753"/>
    </source>
</evidence>
<dbReference type="Gene3D" id="3.30.2310.10">
    <property type="entry name" value="YaeB-like"/>
    <property type="match status" value="1"/>
</dbReference>
<dbReference type="InterPro" id="IPR036414">
    <property type="entry name" value="YaeB_N_sf"/>
</dbReference>
<comment type="similarity">
    <text evidence="2">Belongs to the tRNA methyltransferase O family.</text>
</comment>
<dbReference type="CDD" id="cd09281">
    <property type="entry name" value="UPF0066"/>
    <property type="match status" value="1"/>
</dbReference>
<dbReference type="InterPro" id="IPR041369">
    <property type="entry name" value="TrmO_C"/>
</dbReference>
<reference evidence="4 5" key="1">
    <citation type="submission" date="2009-10" db="EMBL/GenBank/DDBJ databases">
        <title>Complete sequence of Halothiobacillus neapolitanus c2.</title>
        <authorList>
            <consortium name="US DOE Joint Genome Institute"/>
            <person name="Lucas S."/>
            <person name="Copeland A."/>
            <person name="Lapidus A."/>
            <person name="Glavina del Rio T."/>
            <person name="Tice H."/>
            <person name="Bruce D."/>
            <person name="Goodwin L."/>
            <person name="Pitluck S."/>
            <person name="Davenport K."/>
            <person name="Brettin T."/>
            <person name="Detter J.C."/>
            <person name="Han C."/>
            <person name="Tapia R."/>
            <person name="Larimer F."/>
            <person name="Land M."/>
            <person name="Hauser L."/>
            <person name="Kyrpides N."/>
            <person name="Mikhailova N."/>
            <person name="Kerfeld C."/>
            <person name="Cannon G."/>
            <person name="Heinhort S."/>
        </authorList>
    </citation>
    <scope>NUCLEOTIDE SEQUENCE [LARGE SCALE GENOMIC DNA]</scope>
    <source>
        <strain evidence="5">ATCC 23641 / c2</strain>
    </source>
</reference>
<dbReference type="eggNOG" id="COG1720">
    <property type="taxonomic scope" value="Bacteria"/>
</dbReference>
<evidence type="ECO:0000256" key="1">
    <source>
        <dbReference type="ARBA" id="ARBA00022691"/>
    </source>
</evidence>
<dbReference type="SUPFAM" id="SSF118196">
    <property type="entry name" value="YaeB-like"/>
    <property type="match status" value="1"/>
</dbReference>
<accession>D0KX34</accession>
<name>D0KX34_HALNC</name>
<feature type="domain" description="TsaA-like" evidence="3">
    <location>
        <begin position="8"/>
        <end position="148"/>
    </location>
</feature>
<dbReference type="KEGG" id="hna:Hneap_2344"/>
<organism evidence="4 5">
    <name type="scientific">Halothiobacillus neapolitanus (strain ATCC 23641 / DSM 15147 / CIP 104769 / NCIMB 8539 / c2)</name>
    <name type="common">Thiobacillus neapolitanus</name>
    <dbReference type="NCBI Taxonomy" id="555778"/>
    <lineage>
        <taxon>Bacteria</taxon>
        <taxon>Pseudomonadati</taxon>
        <taxon>Pseudomonadota</taxon>
        <taxon>Gammaproteobacteria</taxon>
        <taxon>Chromatiales</taxon>
        <taxon>Halothiobacillaceae</taxon>
        <taxon>Halothiobacillus</taxon>
    </lineage>
</organism>
<evidence type="ECO:0000259" key="3">
    <source>
        <dbReference type="PROSITE" id="PS51668"/>
    </source>
</evidence>
<dbReference type="PROSITE" id="PS01318">
    <property type="entry name" value="TSAA_1"/>
    <property type="match status" value="1"/>
</dbReference>
<dbReference type="EMBL" id="CP001801">
    <property type="protein sequence ID" value="ACX97154.1"/>
    <property type="molecule type" value="Genomic_DNA"/>
</dbReference>
<dbReference type="Gene3D" id="2.40.30.70">
    <property type="entry name" value="YaeB-like"/>
    <property type="match status" value="1"/>
</dbReference>
<dbReference type="PROSITE" id="PS51668">
    <property type="entry name" value="TSAA_2"/>
    <property type="match status" value="1"/>
</dbReference>
<dbReference type="InterPro" id="IPR023368">
    <property type="entry name" value="UPF0066_cons_site"/>
</dbReference>
<gene>
    <name evidence="4" type="ordered locus">Hneap_2344</name>
</gene>
<sequence length="231" mass="25986">MTANSLELNPVATIQSPFKSRFGIPRQSGLVPDAIGWIEPHAPWHRAEAWAGIEQYTHLWLIWQVHDRPHQPVSSVRPPRLGGNARLGVFATRSPARPNPLGLSLVRLLAMEHQAGQVRIRVGGLDLLDGTPIIDIKPHIAFTDCPPNSHSGFAQNEPERLRVDWSMLPHDEALRLNDHQRLVITQTLSLDPRPAFHDDPERVYGCPLFEFDVQFRVENGTLFVLGLNPFP</sequence>
<dbReference type="RefSeq" id="WP_012825185.1">
    <property type="nucleotide sequence ID" value="NC_013422.1"/>
</dbReference>
<dbReference type="InterPro" id="IPR023370">
    <property type="entry name" value="TrmO-like_N"/>
</dbReference>
<dbReference type="NCBIfam" id="TIGR00104">
    <property type="entry name" value="tRNA_TsaA"/>
    <property type="match status" value="1"/>
</dbReference>
<dbReference type="Pfam" id="PF18389">
    <property type="entry name" value="TrmO_C"/>
    <property type="match status" value="1"/>
</dbReference>
<dbReference type="HOGENOM" id="CLU_013458_3_0_6"/>
<keyword evidence="1" id="KW-0949">S-adenosyl-L-methionine</keyword>
<dbReference type="Proteomes" id="UP000009102">
    <property type="component" value="Chromosome"/>
</dbReference>
<proteinExistence type="inferred from homology"/>
<evidence type="ECO:0000313" key="5">
    <source>
        <dbReference type="Proteomes" id="UP000009102"/>
    </source>
</evidence>
<dbReference type="InterPro" id="IPR036413">
    <property type="entry name" value="YaeB-like_sf"/>
</dbReference>
<keyword evidence="5" id="KW-1185">Reference proteome</keyword>
<dbReference type="PANTHER" id="PTHR12818">
    <property type="entry name" value="TRNA (ADENINE(37)-N6)-METHYLTRANSFERASE"/>
    <property type="match status" value="1"/>
</dbReference>
<dbReference type="STRING" id="555778.Hneap_2344"/>
<evidence type="ECO:0000313" key="4">
    <source>
        <dbReference type="EMBL" id="ACX97154.1"/>
    </source>
</evidence>
<dbReference type="InterPro" id="IPR040372">
    <property type="entry name" value="YaeB-like"/>
</dbReference>
<dbReference type="OrthoDB" id="9804309at2"/>
<dbReference type="Pfam" id="PF01980">
    <property type="entry name" value="TrmO_N"/>
    <property type="match status" value="1"/>
</dbReference>
<dbReference type="PANTHER" id="PTHR12818:SF0">
    <property type="entry name" value="TRNA (ADENINE(37)-N6)-METHYLTRANSFERASE"/>
    <property type="match status" value="1"/>
</dbReference>
<protein>
    <recommendedName>
        <fullName evidence="3">TsaA-like domain-containing protein</fullName>
    </recommendedName>
</protein>